<sequence>MSPTNVRVIIGSQLKRRIMKSNSRQHHKRFDSYAKWTSRSVVRKKDKSNETVSTFLFSAETDLNNNPDSYCHQESRPRRRKNIVIEELKFQVGKLIPPFTILAWPFRKGLRLFLRGKGYDDYKRKVVLVRSQTGCLA</sequence>
<name>A0A7S4W5T6_9STRA</name>
<protein>
    <submittedName>
        <fullName evidence="1">Uncharacterized protein</fullName>
    </submittedName>
</protein>
<organism evidence="1">
    <name type="scientific">Ditylum brightwellii</name>
    <dbReference type="NCBI Taxonomy" id="49249"/>
    <lineage>
        <taxon>Eukaryota</taxon>
        <taxon>Sar</taxon>
        <taxon>Stramenopiles</taxon>
        <taxon>Ochrophyta</taxon>
        <taxon>Bacillariophyta</taxon>
        <taxon>Mediophyceae</taxon>
        <taxon>Lithodesmiophycidae</taxon>
        <taxon>Lithodesmiales</taxon>
        <taxon>Lithodesmiaceae</taxon>
        <taxon>Ditylum</taxon>
    </lineage>
</organism>
<dbReference type="AlphaFoldDB" id="A0A7S4W5T6"/>
<evidence type="ECO:0000313" key="1">
    <source>
        <dbReference type="EMBL" id="CAE4643924.1"/>
    </source>
</evidence>
<proteinExistence type="predicted"/>
<reference evidence="1" key="1">
    <citation type="submission" date="2021-01" db="EMBL/GenBank/DDBJ databases">
        <authorList>
            <person name="Corre E."/>
            <person name="Pelletier E."/>
            <person name="Niang G."/>
            <person name="Scheremetjew M."/>
            <person name="Finn R."/>
            <person name="Kale V."/>
            <person name="Holt S."/>
            <person name="Cochrane G."/>
            <person name="Meng A."/>
            <person name="Brown T."/>
            <person name="Cohen L."/>
        </authorList>
    </citation>
    <scope>NUCLEOTIDE SEQUENCE</scope>
    <source>
        <strain evidence="1">GSO104</strain>
    </source>
</reference>
<dbReference type="EMBL" id="HBNS01044241">
    <property type="protein sequence ID" value="CAE4643924.1"/>
    <property type="molecule type" value="Transcribed_RNA"/>
</dbReference>
<gene>
    <name evidence="1" type="ORF">DBRI00130_LOCUS34293</name>
</gene>
<accession>A0A7S4W5T6</accession>